<keyword evidence="2" id="KW-1185">Reference proteome</keyword>
<dbReference type="InterPro" id="IPR023214">
    <property type="entry name" value="HAD_sf"/>
</dbReference>
<dbReference type="GO" id="GO:0005737">
    <property type="term" value="C:cytoplasm"/>
    <property type="evidence" value="ECO:0007669"/>
    <property type="project" value="TreeGrafter"/>
</dbReference>
<dbReference type="Proteomes" id="UP000188342">
    <property type="component" value="Unassembled WGS sequence"/>
</dbReference>
<dbReference type="SUPFAM" id="SSF56784">
    <property type="entry name" value="HAD-like"/>
    <property type="match status" value="1"/>
</dbReference>
<dbReference type="PANTHER" id="PTHR19288">
    <property type="entry name" value="4-NITROPHENYLPHOSPHATASE-RELATED"/>
    <property type="match status" value="1"/>
</dbReference>
<dbReference type="OrthoDB" id="9810449at2"/>
<reference evidence="1 2" key="1">
    <citation type="submission" date="2017-02" db="EMBL/GenBank/DDBJ databases">
        <authorList>
            <person name="Peterson S.W."/>
        </authorList>
    </citation>
    <scope>NUCLEOTIDE SEQUENCE [LARGE SCALE GENOMIC DNA]</scope>
    <source>
        <strain evidence="1 2">LSP_Lj1</strain>
    </source>
</reference>
<dbReference type="PANTHER" id="PTHR19288:SF46">
    <property type="entry name" value="HALOACID DEHALOGENASE-LIKE HYDROLASE DOMAIN-CONTAINING PROTEIN 2"/>
    <property type="match status" value="1"/>
</dbReference>
<protein>
    <submittedName>
        <fullName evidence="1">Arabinose operon protein AraL</fullName>
    </submittedName>
</protein>
<evidence type="ECO:0000313" key="2">
    <source>
        <dbReference type="Proteomes" id="UP000188342"/>
    </source>
</evidence>
<dbReference type="STRING" id="1255658.FM114_04970"/>
<dbReference type="Pfam" id="PF13242">
    <property type="entry name" value="Hydrolase_like"/>
    <property type="match status" value="1"/>
</dbReference>
<dbReference type="NCBIfam" id="TIGR01460">
    <property type="entry name" value="HAD-SF-IIA"/>
    <property type="match status" value="1"/>
</dbReference>
<dbReference type="RefSeq" id="WP_094764075.1">
    <property type="nucleotide sequence ID" value="NZ_FUKQ01000018.1"/>
</dbReference>
<dbReference type="GO" id="GO:0016791">
    <property type="term" value="F:phosphatase activity"/>
    <property type="evidence" value="ECO:0007669"/>
    <property type="project" value="TreeGrafter"/>
</dbReference>
<gene>
    <name evidence="1" type="ORF">FM114_04970</name>
</gene>
<dbReference type="AlphaFoldDB" id="A0A1R4J2D2"/>
<dbReference type="InterPro" id="IPR006357">
    <property type="entry name" value="HAD-SF_hydro_IIA"/>
</dbReference>
<dbReference type="Pfam" id="PF13344">
    <property type="entry name" value="Hydrolase_6"/>
    <property type="match status" value="1"/>
</dbReference>
<name>A0A1R4J2D2_9ACTN</name>
<organism evidence="1 2">
    <name type="scientific">Luteococcus japonicus LSP_Lj1</name>
    <dbReference type="NCBI Taxonomy" id="1255658"/>
    <lineage>
        <taxon>Bacteria</taxon>
        <taxon>Bacillati</taxon>
        <taxon>Actinomycetota</taxon>
        <taxon>Actinomycetes</taxon>
        <taxon>Propionibacteriales</taxon>
        <taxon>Propionibacteriaceae</taxon>
        <taxon>Luteococcus</taxon>
    </lineage>
</organism>
<evidence type="ECO:0000313" key="1">
    <source>
        <dbReference type="EMBL" id="SJN25905.1"/>
    </source>
</evidence>
<sequence length="289" mass="32397">MSHDVIVNPTELHDAYVFDMDGTIYLGDHLLPGAARMVHELRRRDIPVRFLSNNPTKDPQQYVEKLAKLGVPTDISDISNTVVTTTRWLQSHHPDAKLFCISEEPLKNALRTAGFTLTEDPEEIDIVIASYDRTFDYRKLQIAFDAIWFHKRAFLIQTNPDRFCPFPGGRGEPDCAAITAAIEACTSTKCQVSLGKPSPIMLTEALAGLDVAVENSVMVGDRLQTDIQMALDTNMRSALVLTGEATADDVRALEEAHQPSYVMDRIDRLLPQFVWDELGWTEDNDPDTH</sequence>
<proteinExistence type="predicted"/>
<accession>A0A1R4J2D2</accession>
<dbReference type="InterPro" id="IPR036412">
    <property type="entry name" value="HAD-like_sf"/>
</dbReference>
<dbReference type="EMBL" id="FUKQ01000018">
    <property type="protein sequence ID" value="SJN25905.1"/>
    <property type="molecule type" value="Genomic_DNA"/>
</dbReference>
<dbReference type="Gene3D" id="3.40.50.1000">
    <property type="entry name" value="HAD superfamily/HAD-like"/>
    <property type="match status" value="2"/>
</dbReference>